<dbReference type="InterPro" id="IPR019267">
    <property type="entry name" value="CRISPR-assoc_Cas6_C"/>
</dbReference>
<evidence type="ECO:0000259" key="1">
    <source>
        <dbReference type="Pfam" id="PF10040"/>
    </source>
</evidence>
<organism evidence="2">
    <name type="scientific">candidate division WOR-3 bacterium</name>
    <dbReference type="NCBI Taxonomy" id="2052148"/>
    <lineage>
        <taxon>Bacteria</taxon>
        <taxon>Bacteria division WOR-3</taxon>
    </lineage>
</organism>
<dbReference type="AlphaFoldDB" id="A0A7C4CBE6"/>
<dbReference type="EMBL" id="DSUT01000096">
    <property type="protein sequence ID" value="HGK28243.1"/>
    <property type="molecule type" value="Genomic_DNA"/>
</dbReference>
<reference evidence="2" key="1">
    <citation type="journal article" date="2020" name="mSystems">
        <title>Genome- and Community-Level Interaction Insights into Carbon Utilization and Element Cycling Functions of Hydrothermarchaeota in Hydrothermal Sediment.</title>
        <authorList>
            <person name="Zhou Z."/>
            <person name="Liu Y."/>
            <person name="Xu W."/>
            <person name="Pan J."/>
            <person name="Luo Z.H."/>
            <person name="Li M."/>
        </authorList>
    </citation>
    <scope>NUCLEOTIDE SEQUENCE [LARGE SCALE GENOMIC DNA]</scope>
    <source>
        <strain evidence="2">SpSt-488</strain>
    </source>
</reference>
<name>A0A7C4CBE6_UNCW3</name>
<dbReference type="Pfam" id="PF10040">
    <property type="entry name" value="CRISPR_Cas6"/>
    <property type="match status" value="1"/>
</dbReference>
<evidence type="ECO:0000313" key="2">
    <source>
        <dbReference type="EMBL" id="HGK28243.1"/>
    </source>
</evidence>
<feature type="domain" description="CRISPR-associated protein Cas6 C-terminal" evidence="1">
    <location>
        <begin position="109"/>
        <end position="229"/>
    </location>
</feature>
<gene>
    <name evidence="2" type="ORF">ENS41_04735</name>
</gene>
<dbReference type="Gene3D" id="3.30.70.1900">
    <property type="match status" value="1"/>
</dbReference>
<proteinExistence type="predicted"/>
<comment type="caution">
    <text evidence="2">The sequence shown here is derived from an EMBL/GenBank/DDBJ whole genome shotgun (WGS) entry which is preliminary data.</text>
</comment>
<sequence>MPKAETVPHPFVIEPPEDERTRLDSGETLLFGLTLVGRAIDHVPYFILAFEQMAEQGLGTGRARFRLLDVSQNGMRFYDPESASLLAPLQTHELAFETDAVSGCSQLTVHFLTPTRIIHHGRMSRRPQFHVLINSLLRRLRLLSCFHDQPLQVDQQRLIAKAGNVKLADAVMAGADWHHYSSRQQRVVEREGMTGWVRYEGELGPFLPFLRAGEILHVGKGTAFGMGKYEMEVR</sequence>
<accession>A0A7C4CBE6</accession>
<protein>
    <submittedName>
        <fullName evidence="2">CRISPR system precrRNA processing endoribonuclease RAMP protein Cas6</fullName>
    </submittedName>
</protein>